<dbReference type="Proteomes" id="UP000244336">
    <property type="component" value="Chromosome 9"/>
</dbReference>
<gene>
    <name evidence="2" type="ORF">GQ55_9G203600</name>
</gene>
<organism evidence="2 3">
    <name type="scientific">Panicum hallii var. hallii</name>
    <dbReference type="NCBI Taxonomy" id="1504633"/>
    <lineage>
        <taxon>Eukaryota</taxon>
        <taxon>Viridiplantae</taxon>
        <taxon>Streptophyta</taxon>
        <taxon>Embryophyta</taxon>
        <taxon>Tracheophyta</taxon>
        <taxon>Spermatophyta</taxon>
        <taxon>Magnoliopsida</taxon>
        <taxon>Liliopsida</taxon>
        <taxon>Poales</taxon>
        <taxon>Poaceae</taxon>
        <taxon>PACMAD clade</taxon>
        <taxon>Panicoideae</taxon>
        <taxon>Panicodae</taxon>
        <taxon>Paniceae</taxon>
        <taxon>Panicinae</taxon>
        <taxon>Panicum</taxon>
        <taxon>Panicum sect. Panicum</taxon>
    </lineage>
</organism>
<feature type="compositionally biased region" description="Gly residues" evidence="1">
    <location>
        <begin position="52"/>
        <end position="61"/>
    </location>
</feature>
<evidence type="ECO:0000313" key="2">
    <source>
        <dbReference type="EMBL" id="PUZ38519.1"/>
    </source>
</evidence>
<evidence type="ECO:0000256" key="1">
    <source>
        <dbReference type="SAM" id="MobiDB-lite"/>
    </source>
</evidence>
<dbReference type="AlphaFoldDB" id="A0A2T7C5A0"/>
<keyword evidence="3" id="KW-1185">Reference proteome</keyword>
<proteinExistence type="predicted"/>
<dbReference type="Gramene" id="PUZ38519">
    <property type="protein sequence ID" value="PUZ38519"/>
    <property type="gene ID" value="GQ55_9G203600"/>
</dbReference>
<accession>A0A2T7C5A0</accession>
<name>A0A2T7C5A0_9POAL</name>
<evidence type="ECO:0000313" key="3">
    <source>
        <dbReference type="Proteomes" id="UP000244336"/>
    </source>
</evidence>
<reference evidence="2 3" key="1">
    <citation type="submission" date="2018-04" db="EMBL/GenBank/DDBJ databases">
        <title>WGS assembly of Panicum hallii var. hallii HAL2.</title>
        <authorList>
            <person name="Lovell J."/>
            <person name="Jenkins J."/>
            <person name="Lowry D."/>
            <person name="Mamidi S."/>
            <person name="Sreedasyam A."/>
            <person name="Weng X."/>
            <person name="Barry K."/>
            <person name="Bonette J."/>
            <person name="Campitelli B."/>
            <person name="Daum C."/>
            <person name="Gordon S."/>
            <person name="Gould B."/>
            <person name="Lipzen A."/>
            <person name="MacQueen A."/>
            <person name="Palacio-Mejia J."/>
            <person name="Plott C."/>
            <person name="Shakirov E."/>
            <person name="Shu S."/>
            <person name="Yoshinaga Y."/>
            <person name="Zane M."/>
            <person name="Rokhsar D."/>
            <person name="Grimwood J."/>
            <person name="Schmutz J."/>
            <person name="Juenger T."/>
        </authorList>
    </citation>
    <scope>NUCLEOTIDE SEQUENCE [LARGE SCALE GENOMIC DNA]</scope>
    <source>
        <strain evidence="3">cv. HAL2</strain>
    </source>
</reference>
<evidence type="ECO:0008006" key="4">
    <source>
        <dbReference type="Google" id="ProtNLM"/>
    </source>
</evidence>
<sequence length="140" mass="13853">MCAAAVDVLGLGFVVRGSPVAAGREEGPGWLVGLAVVVGETAAGSAEDNRMGGVGGGGDAGGNQSAPTAGTGRAAAAAGTGRAEGGRSRRSRVEEGKGGCGRADAAPGSASCCDRSGTTGRGRERREWSPAGRCRRRRRR</sequence>
<dbReference type="EMBL" id="CM009757">
    <property type="protein sequence ID" value="PUZ38519.1"/>
    <property type="molecule type" value="Genomic_DNA"/>
</dbReference>
<feature type="region of interest" description="Disordered" evidence="1">
    <location>
        <begin position="44"/>
        <end position="140"/>
    </location>
</feature>
<protein>
    <recommendedName>
        <fullName evidence="4">DUF834 domain-containing protein</fullName>
    </recommendedName>
</protein>
<feature type="compositionally biased region" description="Basic and acidic residues" evidence="1">
    <location>
        <begin position="84"/>
        <end position="97"/>
    </location>
</feature>
<feature type="compositionally biased region" description="Low complexity" evidence="1">
    <location>
        <begin position="65"/>
        <end position="81"/>
    </location>
</feature>